<accession>A0A8H6VUR0</accession>
<dbReference type="GO" id="GO:0019005">
    <property type="term" value="C:SCF ubiquitin ligase complex"/>
    <property type="evidence" value="ECO:0007669"/>
    <property type="project" value="TreeGrafter"/>
</dbReference>
<dbReference type="InterPro" id="IPR032675">
    <property type="entry name" value="LRR_dom_sf"/>
</dbReference>
<dbReference type="Proteomes" id="UP000636479">
    <property type="component" value="Unassembled WGS sequence"/>
</dbReference>
<name>A0A8H6VUR0_9AGAR</name>
<evidence type="ECO:0000313" key="2">
    <source>
        <dbReference type="EMBL" id="KAF7292681.1"/>
    </source>
</evidence>
<dbReference type="Pfam" id="PF00646">
    <property type="entry name" value="F-box"/>
    <property type="match status" value="1"/>
</dbReference>
<dbReference type="OrthoDB" id="3005567at2759"/>
<dbReference type="EMBL" id="JACAZF010000011">
    <property type="protein sequence ID" value="KAF7292681.1"/>
    <property type="molecule type" value="Genomic_DNA"/>
</dbReference>
<dbReference type="InterPro" id="IPR001810">
    <property type="entry name" value="F-box_dom"/>
</dbReference>
<dbReference type="GeneID" id="59350699"/>
<dbReference type="Gene3D" id="3.80.10.10">
    <property type="entry name" value="Ribonuclease Inhibitor"/>
    <property type="match status" value="1"/>
</dbReference>
<dbReference type="GO" id="GO:0031146">
    <property type="term" value="P:SCF-dependent proteasomal ubiquitin-dependent protein catabolic process"/>
    <property type="evidence" value="ECO:0007669"/>
    <property type="project" value="TreeGrafter"/>
</dbReference>
<protein>
    <recommendedName>
        <fullName evidence="1">F-box domain-containing protein</fullName>
    </recommendedName>
</protein>
<evidence type="ECO:0000259" key="1">
    <source>
        <dbReference type="Pfam" id="PF00646"/>
    </source>
</evidence>
<proteinExistence type="predicted"/>
<organism evidence="2 3">
    <name type="scientific">Mycena indigotica</name>
    <dbReference type="NCBI Taxonomy" id="2126181"/>
    <lineage>
        <taxon>Eukaryota</taxon>
        <taxon>Fungi</taxon>
        <taxon>Dikarya</taxon>
        <taxon>Basidiomycota</taxon>
        <taxon>Agaricomycotina</taxon>
        <taxon>Agaricomycetes</taxon>
        <taxon>Agaricomycetidae</taxon>
        <taxon>Agaricales</taxon>
        <taxon>Marasmiineae</taxon>
        <taxon>Mycenaceae</taxon>
        <taxon>Mycena</taxon>
    </lineage>
</organism>
<reference evidence="2" key="1">
    <citation type="submission" date="2020-05" db="EMBL/GenBank/DDBJ databases">
        <title>Mycena genomes resolve the evolution of fungal bioluminescence.</title>
        <authorList>
            <person name="Tsai I.J."/>
        </authorList>
    </citation>
    <scope>NUCLEOTIDE SEQUENCE</scope>
    <source>
        <strain evidence="2">171206Taipei</strain>
    </source>
</reference>
<feature type="domain" description="F-box" evidence="1">
    <location>
        <begin position="9"/>
        <end position="34"/>
    </location>
</feature>
<evidence type="ECO:0000313" key="3">
    <source>
        <dbReference type="Proteomes" id="UP000636479"/>
    </source>
</evidence>
<dbReference type="PANTHER" id="PTHR13318">
    <property type="entry name" value="PARTNER OF PAIRED, ISOFORM B-RELATED"/>
    <property type="match status" value="1"/>
</dbReference>
<sequence>MVSADNVHLDVLELIFAYLSGSDLASIALVSRSFFAGVIPRLYSTLLFRLTHAKRYMSIISPFAAVALHPELGVHVRYIDIRTVPIVKSQYHPKFLKETTLALSLCPNIISFRCSTPALPPFISTLQSKGRLRDLRINATLTSEQSTMLVKLEGIRNLTLDFASWNLLNMLPKWTGSLTGLTTLTLFMAQELNDIVLESVVQQLPALVGLHVVGCSKVDHVVVLGLLSHTPDLQSLSMTTGEGNRILPTPPPHLPHLRHLALDTRLSASQPPSTTVISSILTYLSPPGLGSLPATTSTYTFDFSAPPPTLPLPSMGPRLESFIVRYPDRQMSIPATLTTQLAAMHGSSLRSVSFIDCVLGVHDALPALLKGCTKLERLEVALPIRDMTIFTAAIAHSRTLRVLVDVEAHSTSAHNPRPSLTQDTVRHLFVSVPTLGKVVVEGTRVWTRGKLAMGRLGVSLDRKMSTSAMAGRMAGTGMHWFMPREA</sequence>
<keyword evidence="3" id="KW-1185">Reference proteome</keyword>
<dbReference type="SUPFAM" id="SSF52047">
    <property type="entry name" value="RNI-like"/>
    <property type="match status" value="1"/>
</dbReference>
<dbReference type="RefSeq" id="XP_037215109.1">
    <property type="nucleotide sequence ID" value="XM_037368183.1"/>
</dbReference>
<comment type="caution">
    <text evidence="2">The sequence shown here is derived from an EMBL/GenBank/DDBJ whole genome shotgun (WGS) entry which is preliminary data.</text>
</comment>
<gene>
    <name evidence="2" type="ORF">MIND_01166300</name>
</gene>
<dbReference type="AlphaFoldDB" id="A0A8H6VUR0"/>